<evidence type="ECO:0000256" key="1">
    <source>
        <dbReference type="SAM" id="MobiDB-lite"/>
    </source>
</evidence>
<keyword evidence="2" id="KW-0732">Signal</keyword>
<feature type="chain" id="PRO_5038743255" evidence="2">
    <location>
        <begin position="28"/>
        <end position="159"/>
    </location>
</feature>
<feature type="signal peptide" evidence="2">
    <location>
        <begin position="1"/>
        <end position="27"/>
    </location>
</feature>
<reference evidence="3 4" key="1">
    <citation type="submission" date="2019-05" db="EMBL/GenBank/DDBJ databases">
        <title>Kocuria coralli sp. nov., a novel actinobacterium isolated from coral reef seawater.</title>
        <authorList>
            <person name="Li J."/>
        </authorList>
    </citation>
    <scope>NUCLEOTIDE SEQUENCE [LARGE SCALE GENOMIC DNA]</scope>
    <source>
        <strain evidence="3 4">SCSIO 13007</strain>
    </source>
</reference>
<evidence type="ECO:0000313" key="4">
    <source>
        <dbReference type="Proteomes" id="UP000325957"/>
    </source>
</evidence>
<dbReference type="AlphaFoldDB" id="A0A5J5KY98"/>
<dbReference type="OrthoDB" id="5149147at2"/>
<proteinExistence type="predicted"/>
<comment type="caution">
    <text evidence="3">The sequence shown here is derived from an EMBL/GenBank/DDBJ whole genome shotgun (WGS) entry which is preliminary data.</text>
</comment>
<protein>
    <submittedName>
        <fullName evidence="3">Uncharacterized protein</fullName>
    </submittedName>
</protein>
<evidence type="ECO:0000256" key="2">
    <source>
        <dbReference type="SAM" id="SignalP"/>
    </source>
</evidence>
<accession>A0A5J5KY98</accession>
<gene>
    <name evidence="3" type="ORF">FCK90_06625</name>
</gene>
<organism evidence="3 4">
    <name type="scientific">Kocuria coralli</name>
    <dbReference type="NCBI Taxonomy" id="1461025"/>
    <lineage>
        <taxon>Bacteria</taxon>
        <taxon>Bacillati</taxon>
        <taxon>Actinomycetota</taxon>
        <taxon>Actinomycetes</taxon>
        <taxon>Micrococcales</taxon>
        <taxon>Micrococcaceae</taxon>
        <taxon>Kocuria</taxon>
    </lineage>
</organism>
<feature type="region of interest" description="Disordered" evidence="1">
    <location>
        <begin position="32"/>
        <end position="61"/>
    </location>
</feature>
<sequence length="159" mass="16257">MAKIRARSTAVTAPAVAALMLALSACGGDDVGTEPRAGTKQEGSAQEQVMISPEGDGPIGLTAPSIEGDSETVSGRMIVGPGECFSLQDEGQPELLVFPEGKEFVISGDRPSATTEGTGTVQAGERVEFDTVAVPLEETEGLPDQCSQGVADTIHVVQG</sequence>
<evidence type="ECO:0000313" key="3">
    <source>
        <dbReference type="EMBL" id="KAA9394492.1"/>
    </source>
</evidence>
<dbReference type="EMBL" id="SZWF01000006">
    <property type="protein sequence ID" value="KAA9394492.1"/>
    <property type="molecule type" value="Genomic_DNA"/>
</dbReference>
<dbReference type="RefSeq" id="WP_158033515.1">
    <property type="nucleotide sequence ID" value="NZ_ML708615.1"/>
</dbReference>
<dbReference type="PROSITE" id="PS51257">
    <property type="entry name" value="PROKAR_LIPOPROTEIN"/>
    <property type="match status" value="1"/>
</dbReference>
<keyword evidence="4" id="KW-1185">Reference proteome</keyword>
<dbReference type="Proteomes" id="UP000325957">
    <property type="component" value="Unassembled WGS sequence"/>
</dbReference>
<name>A0A5J5KY98_9MICC</name>